<accession>A0A9D4SKM1</accession>
<comment type="caution">
    <text evidence="2">The sequence shown here is derived from an EMBL/GenBank/DDBJ whole genome shotgun (WGS) entry which is preliminary data.</text>
</comment>
<feature type="chain" id="PRO_5039374123" evidence="1">
    <location>
        <begin position="21"/>
        <end position="170"/>
    </location>
</feature>
<proteinExistence type="predicted"/>
<dbReference type="AlphaFoldDB" id="A0A9D4SKM1"/>
<feature type="signal peptide" evidence="1">
    <location>
        <begin position="1"/>
        <end position="20"/>
    </location>
</feature>
<reference evidence="2" key="2">
    <citation type="journal article" date="2021" name="World Allergy Organ. J.">
        <title>Chromosome-level assembly of Dermatophagoides farinae genome and transcriptome reveals two novel allergens Der f 37 and Der f 39.</title>
        <authorList>
            <person name="Chen J."/>
            <person name="Cai Z."/>
            <person name="Fan D."/>
            <person name="Hu J."/>
            <person name="Hou Y."/>
            <person name="He Y."/>
            <person name="Zhang Z."/>
            <person name="Zhao Z."/>
            <person name="Gao P."/>
            <person name="Hu W."/>
            <person name="Sun J."/>
            <person name="Li J."/>
            <person name="Ji K."/>
        </authorList>
    </citation>
    <scope>NUCLEOTIDE SEQUENCE</scope>
    <source>
        <strain evidence="2">JKM2019</strain>
    </source>
</reference>
<gene>
    <name evidence="2" type="ORF">HUG17_0981</name>
</gene>
<organism evidence="2">
    <name type="scientific">Dermatophagoides farinae</name>
    <name type="common">American house dust mite</name>
    <dbReference type="NCBI Taxonomy" id="6954"/>
    <lineage>
        <taxon>Eukaryota</taxon>
        <taxon>Metazoa</taxon>
        <taxon>Ecdysozoa</taxon>
        <taxon>Arthropoda</taxon>
        <taxon>Chelicerata</taxon>
        <taxon>Arachnida</taxon>
        <taxon>Acari</taxon>
        <taxon>Acariformes</taxon>
        <taxon>Sarcoptiformes</taxon>
        <taxon>Astigmata</taxon>
        <taxon>Psoroptidia</taxon>
        <taxon>Analgoidea</taxon>
        <taxon>Pyroglyphidae</taxon>
        <taxon>Dermatophagoidinae</taxon>
        <taxon>Dermatophagoides</taxon>
    </lineage>
</organism>
<name>A0A9D4SKM1_DERFA</name>
<protein>
    <submittedName>
        <fullName evidence="2">Uncharacterized protein</fullName>
    </submittedName>
</protein>
<sequence length="170" mass="19432">MNQFMVTIILFTFTVVIVHAQDDESSNNCNRAINAFVDECQSVRSMLSKENSKDEKVICCKHARYNLCMQALQRFVSSSQTINVCQDSQFEQKMHSVEPDDKILAIEKQCKSFDTKTCITNVLNGAWNTINQRYNLTELSSSFNKNVNEAMETIGGFFKNIQNRMQQSSS</sequence>
<evidence type="ECO:0000313" key="2">
    <source>
        <dbReference type="EMBL" id="KAH7645443.1"/>
    </source>
</evidence>
<evidence type="ECO:0000256" key="1">
    <source>
        <dbReference type="SAM" id="SignalP"/>
    </source>
</evidence>
<reference evidence="2" key="1">
    <citation type="submission" date="2020-06" db="EMBL/GenBank/DDBJ databases">
        <authorList>
            <person name="Ji K."/>
            <person name="Li J."/>
        </authorList>
    </citation>
    <scope>NUCLEOTIDE SEQUENCE</scope>
    <source>
        <strain evidence="2">JKM2019</strain>
        <tissue evidence="2">Whole body</tissue>
    </source>
</reference>
<dbReference type="Proteomes" id="UP000828236">
    <property type="component" value="Unassembled WGS sequence"/>
</dbReference>
<keyword evidence="1" id="KW-0732">Signal</keyword>
<dbReference type="EMBL" id="SDOV01000001">
    <property type="protein sequence ID" value="KAH7645443.1"/>
    <property type="molecule type" value="Genomic_DNA"/>
</dbReference>